<reference evidence="2" key="1">
    <citation type="journal article" date="2014" name="Front. Microbiol.">
        <title>High frequency of phylogenetically diverse reductive dehalogenase-homologous genes in deep subseafloor sedimentary metagenomes.</title>
        <authorList>
            <person name="Kawai M."/>
            <person name="Futagami T."/>
            <person name="Toyoda A."/>
            <person name="Takaki Y."/>
            <person name="Nishi S."/>
            <person name="Hori S."/>
            <person name="Arai W."/>
            <person name="Tsubouchi T."/>
            <person name="Morono Y."/>
            <person name="Uchiyama I."/>
            <person name="Ito T."/>
            <person name="Fujiyama A."/>
            <person name="Inagaki F."/>
            <person name="Takami H."/>
        </authorList>
    </citation>
    <scope>NUCLEOTIDE SEQUENCE</scope>
    <source>
        <strain evidence="2">Expedition CK06-06</strain>
    </source>
</reference>
<keyword evidence="1" id="KW-0812">Transmembrane</keyword>
<sequence length="117" mass="13067">EWRPRLGQTIQKATQPLIAFGIGVLVSFFELPCTGGPYLFALGLLKGEVLTGSTVLSLLYYNLVFVLPLLIIVFAVHFSYVKIELTENWRKKNIKLLHLISGIILLGLGTWLLIISI</sequence>
<feature type="non-terminal residue" evidence="2">
    <location>
        <position position="1"/>
    </location>
</feature>
<evidence type="ECO:0000313" key="2">
    <source>
        <dbReference type="EMBL" id="GAH13541.1"/>
    </source>
</evidence>
<accession>X1CYG4</accession>
<proteinExistence type="predicted"/>
<dbReference type="AlphaFoldDB" id="X1CYG4"/>
<keyword evidence="1" id="KW-0472">Membrane</keyword>
<gene>
    <name evidence="2" type="ORF">S01H4_61756</name>
</gene>
<comment type="caution">
    <text evidence="2">The sequence shown here is derived from an EMBL/GenBank/DDBJ whole genome shotgun (WGS) entry which is preliminary data.</text>
</comment>
<feature type="transmembrane region" description="Helical" evidence="1">
    <location>
        <begin position="93"/>
        <end position="114"/>
    </location>
</feature>
<feature type="transmembrane region" description="Helical" evidence="1">
    <location>
        <begin position="60"/>
        <end position="81"/>
    </location>
</feature>
<dbReference type="EMBL" id="BART01036694">
    <property type="protein sequence ID" value="GAH13541.1"/>
    <property type="molecule type" value="Genomic_DNA"/>
</dbReference>
<keyword evidence="1" id="KW-1133">Transmembrane helix</keyword>
<feature type="transmembrane region" description="Helical" evidence="1">
    <location>
        <begin position="17"/>
        <end position="40"/>
    </location>
</feature>
<name>X1CYG4_9ZZZZ</name>
<protein>
    <submittedName>
        <fullName evidence="2">Uncharacterized protein</fullName>
    </submittedName>
</protein>
<organism evidence="2">
    <name type="scientific">marine sediment metagenome</name>
    <dbReference type="NCBI Taxonomy" id="412755"/>
    <lineage>
        <taxon>unclassified sequences</taxon>
        <taxon>metagenomes</taxon>
        <taxon>ecological metagenomes</taxon>
    </lineage>
</organism>
<evidence type="ECO:0000256" key="1">
    <source>
        <dbReference type="SAM" id="Phobius"/>
    </source>
</evidence>